<dbReference type="RefSeq" id="WP_184097680.1">
    <property type="nucleotide sequence ID" value="NZ_JACHHN010000001.1"/>
</dbReference>
<dbReference type="EC" id="2.4.1.182" evidence="3 11"/>
<organism evidence="12 13">
    <name type="scientific">Silvimonas terrae</name>
    <dbReference type="NCBI Taxonomy" id="300266"/>
    <lineage>
        <taxon>Bacteria</taxon>
        <taxon>Pseudomonadati</taxon>
        <taxon>Pseudomonadota</taxon>
        <taxon>Betaproteobacteria</taxon>
        <taxon>Neisseriales</taxon>
        <taxon>Chitinibacteraceae</taxon>
        <taxon>Silvimonas</taxon>
    </lineage>
</organism>
<keyword evidence="8 11" id="KW-0808">Transferase</keyword>
<accession>A0A840RCN6</accession>
<reference evidence="12 13" key="1">
    <citation type="submission" date="2020-08" db="EMBL/GenBank/DDBJ databases">
        <title>Genomic Encyclopedia of Type Strains, Phase IV (KMG-IV): sequencing the most valuable type-strain genomes for metagenomic binning, comparative biology and taxonomic classification.</title>
        <authorList>
            <person name="Goeker M."/>
        </authorList>
    </citation>
    <scope>NUCLEOTIDE SEQUENCE [LARGE SCALE GENOMIC DNA]</scope>
    <source>
        <strain evidence="12 13">DSM 18233</strain>
    </source>
</reference>
<keyword evidence="7 11" id="KW-0328">Glycosyltransferase</keyword>
<keyword evidence="9 11" id="KW-0443">Lipid metabolism</keyword>
<comment type="catalytic activity">
    <reaction evidence="10 11">
        <text>a lipid X + a UDP-2-N,3-O-bis[(3R)-3-hydroxyacyl]-alpha-D-glucosamine = a lipid A disaccharide + UDP + H(+)</text>
        <dbReference type="Rhea" id="RHEA:67828"/>
        <dbReference type="ChEBI" id="CHEBI:15378"/>
        <dbReference type="ChEBI" id="CHEBI:58223"/>
        <dbReference type="ChEBI" id="CHEBI:137748"/>
        <dbReference type="ChEBI" id="CHEBI:176338"/>
        <dbReference type="ChEBI" id="CHEBI:176343"/>
        <dbReference type="EC" id="2.4.1.182"/>
    </reaction>
</comment>
<comment type="pathway">
    <text evidence="11">Bacterial outer membrane biogenesis; LPS lipid A biosynthesis.</text>
</comment>
<evidence type="ECO:0000256" key="10">
    <source>
        <dbReference type="ARBA" id="ARBA00048975"/>
    </source>
</evidence>
<evidence type="ECO:0000256" key="1">
    <source>
        <dbReference type="ARBA" id="ARBA00002056"/>
    </source>
</evidence>
<keyword evidence="13" id="KW-1185">Reference proteome</keyword>
<evidence type="ECO:0000256" key="7">
    <source>
        <dbReference type="ARBA" id="ARBA00022676"/>
    </source>
</evidence>
<protein>
    <recommendedName>
        <fullName evidence="4 11">Lipid-A-disaccharide synthase</fullName>
        <ecNumber evidence="3 11">2.4.1.182</ecNumber>
    </recommendedName>
</protein>
<dbReference type="InterPro" id="IPR003835">
    <property type="entry name" value="Glyco_trans_19"/>
</dbReference>
<dbReference type="EMBL" id="JACHHN010000001">
    <property type="protein sequence ID" value="MBB5190051.1"/>
    <property type="molecule type" value="Genomic_DNA"/>
</dbReference>
<dbReference type="PANTHER" id="PTHR30372">
    <property type="entry name" value="LIPID-A-DISACCHARIDE SYNTHASE"/>
    <property type="match status" value="1"/>
</dbReference>
<comment type="similarity">
    <text evidence="2 11">Belongs to the LpxB family.</text>
</comment>
<evidence type="ECO:0000256" key="3">
    <source>
        <dbReference type="ARBA" id="ARBA00012687"/>
    </source>
</evidence>
<dbReference type="GO" id="GO:0009245">
    <property type="term" value="P:lipid A biosynthetic process"/>
    <property type="evidence" value="ECO:0007669"/>
    <property type="project" value="UniProtKB-UniRule"/>
</dbReference>
<evidence type="ECO:0000313" key="12">
    <source>
        <dbReference type="EMBL" id="MBB5190051.1"/>
    </source>
</evidence>
<dbReference type="HAMAP" id="MF_00392">
    <property type="entry name" value="LpxB"/>
    <property type="match status" value="1"/>
</dbReference>
<evidence type="ECO:0000256" key="2">
    <source>
        <dbReference type="ARBA" id="ARBA00007868"/>
    </source>
</evidence>
<keyword evidence="6 11" id="KW-0441">Lipid A biosynthesis</keyword>
<evidence type="ECO:0000256" key="8">
    <source>
        <dbReference type="ARBA" id="ARBA00022679"/>
    </source>
</evidence>
<dbReference type="UniPathway" id="UPA00973"/>
<evidence type="ECO:0000256" key="4">
    <source>
        <dbReference type="ARBA" id="ARBA00020902"/>
    </source>
</evidence>
<name>A0A840RCN6_9NEIS</name>
<dbReference type="CDD" id="cd01635">
    <property type="entry name" value="Glycosyltransferase_GTB-type"/>
    <property type="match status" value="1"/>
</dbReference>
<dbReference type="Proteomes" id="UP000543030">
    <property type="component" value="Unassembled WGS sequence"/>
</dbReference>
<dbReference type="AlphaFoldDB" id="A0A840RCN6"/>
<dbReference type="GO" id="GO:0016020">
    <property type="term" value="C:membrane"/>
    <property type="evidence" value="ECO:0007669"/>
    <property type="project" value="GOC"/>
</dbReference>
<dbReference type="GO" id="GO:0008915">
    <property type="term" value="F:lipid-A-disaccharide synthase activity"/>
    <property type="evidence" value="ECO:0007669"/>
    <property type="project" value="UniProtKB-UniRule"/>
</dbReference>
<evidence type="ECO:0000313" key="13">
    <source>
        <dbReference type="Proteomes" id="UP000543030"/>
    </source>
</evidence>
<dbReference type="SUPFAM" id="SSF53756">
    <property type="entry name" value="UDP-Glycosyltransferase/glycogen phosphorylase"/>
    <property type="match status" value="1"/>
</dbReference>
<keyword evidence="5 11" id="KW-0444">Lipid biosynthesis</keyword>
<evidence type="ECO:0000256" key="9">
    <source>
        <dbReference type="ARBA" id="ARBA00023098"/>
    </source>
</evidence>
<dbReference type="GO" id="GO:0005543">
    <property type="term" value="F:phospholipid binding"/>
    <property type="evidence" value="ECO:0007669"/>
    <property type="project" value="TreeGrafter"/>
</dbReference>
<dbReference type="PANTHER" id="PTHR30372:SF4">
    <property type="entry name" value="LIPID-A-DISACCHARIDE SYNTHASE, MITOCHONDRIAL-RELATED"/>
    <property type="match status" value="1"/>
</dbReference>
<proteinExistence type="inferred from homology"/>
<dbReference type="NCBIfam" id="TIGR00215">
    <property type="entry name" value="lpxB"/>
    <property type="match status" value="1"/>
</dbReference>
<evidence type="ECO:0000256" key="5">
    <source>
        <dbReference type="ARBA" id="ARBA00022516"/>
    </source>
</evidence>
<comment type="function">
    <text evidence="1 11">Condensation of UDP-2,3-diacylglucosamine and 2,3-diacylglucosamine-1-phosphate to form lipid A disaccharide, a precursor of lipid A, a phosphorylated glycolipid that anchors the lipopolysaccharide to the outer membrane of the cell.</text>
</comment>
<comment type="caution">
    <text evidence="12">The sequence shown here is derived from an EMBL/GenBank/DDBJ whole genome shotgun (WGS) entry which is preliminary data.</text>
</comment>
<evidence type="ECO:0000256" key="11">
    <source>
        <dbReference type="HAMAP-Rule" id="MF_00392"/>
    </source>
</evidence>
<gene>
    <name evidence="11" type="primary">lpxB</name>
    <name evidence="12" type="ORF">HNQ50_000761</name>
</gene>
<sequence length="392" mass="43548">MIDRLFPQTGSGPRIAIVAGEASGDLLGAQLIEALQRLIPDARFSGIAGPKMKALGAHSVVPMEKLAVRGYVEVIRHLPALLRIRRQLKQAILRERPDLVIGIDAPDFNLGLEATAKAAGITTIHYVSPSIWAWRSERLKKIAKAVSHVLLLFPFEEPLYRQAGVPATYVGHPLADMFPLEPKREVYREQLGVSDKALAFAMLPGSRQSELELHATLFIETAKQLAERYPNAVFLVPFITRETRDMFEVRMWQLGAQELPFRLMFGHAHDAMLASDAIIVASGTAALEAMLAKRPLVVTYKLSSMTYRMVKKKIKTPYVSLPNALAGGFVVPELLQHEATVENLLQAVTNMVDDKRFGARLDQCFTGFHEQLRCNAAERAAQVVVSLLNKRR</sequence>
<evidence type="ECO:0000256" key="6">
    <source>
        <dbReference type="ARBA" id="ARBA00022556"/>
    </source>
</evidence>
<dbReference type="Pfam" id="PF02684">
    <property type="entry name" value="LpxB"/>
    <property type="match status" value="1"/>
</dbReference>